<evidence type="ECO:0000313" key="4">
    <source>
        <dbReference type="Proteomes" id="UP000469430"/>
    </source>
</evidence>
<dbReference type="EMBL" id="WTYJ01000002">
    <property type="protein sequence ID" value="MXO99169.1"/>
    <property type="molecule type" value="Genomic_DNA"/>
</dbReference>
<feature type="domain" description="DUF3592" evidence="2">
    <location>
        <begin position="42"/>
        <end position="114"/>
    </location>
</feature>
<name>A0A6I4TVC6_9SPHN</name>
<comment type="caution">
    <text evidence="3">The sequence shown here is derived from an EMBL/GenBank/DDBJ whole genome shotgun (WGS) entry which is preliminary data.</text>
</comment>
<dbReference type="OrthoDB" id="2242169at2"/>
<keyword evidence="1" id="KW-0812">Transmembrane</keyword>
<evidence type="ECO:0000259" key="2">
    <source>
        <dbReference type="Pfam" id="PF12158"/>
    </source>
</evidence>
<proteinExistence type="predicted"/>
<protein>
    <submittedName>
        <fullName evidence="3">DUF3592 domain-containing protein</fullName>
    </submittedName>
</protein>
<reference evidence="3 4" key="1">
    <citation type="submission" date="2019-12" db="EMBL/GenBank/DDBJ databases">
        <title>Genomic-based taxomic classification of the family Erythrobacteraceae.</title>
        <authorList>
            <person name="Xu L."/>
        </authorList>
    </citation>
    <scope>NUCLEOTIDE SEQUENCE [LARGE SCALE GENOMIC DNA]</scope>
    <source>
        <strain evidence="3 4">S36</strain>
    </source>
</reference>
<dbReference type="InterPro" id="IPR021994">
    <property type="entry name" value="DUF3592"/>
</dbReference>
<evidence type="ECO:0000313" key="3">
    <source>
        <dbReference type="EMBL" id="MXO99169.1"/>
    </source>
</evidence>
<keyword evidence="1" id="KW-0472">Membrane</keyword>
<dbReference type="RefSeq" id="WP_161390916.1">
    <property type="nucleotide sequence ID" value="NZ_JBHSCP010000001.1"/>
</dbReference>
<feature type="transmembrane region" description="Helical" evidence="1">
    <location>
        <begin position="119"/>
        <end position="140"/>
    </location>
</feature>
<dbReference type="Proteomes" id="UP000469430">
    <property type="component" value="Unassembled WGS sequence"/>
</dbReference>
<accession>A0A6I4TVC6</accession>
<feature type="transmembrane region" description="Helical" evidence="1">
    <location>
        <begin position="7"/>
        <end position="28"/>
    </location>
</feature>
<gene>
    <name evidence="3" type="ORF">GRI97_09225</name>
</gene>
<organism evidence="3 4">
    <name type="scientific">Croceibacterium xixiisoli</name>
    <dbReference type="NCBI Taxonomy" id="1476466"/>
    <lineage>
        <taxon>Bacteria</taxon>
        <taxon>Pseudomonadati</taxon>
        <taxon>Pseudomonadota</taxon>
        <taxon>Alphaproteobacteria</taxon>
        <taxon>Sphingomonadales</taxon>
        <taxon>Erythrobacteraceae</taxon>
        <taxon>Croceibacterium</taxon>
    </lineage>
</organism>
<dbReference type="AlphaFoldDB" id="A0A6I4TVC6"/>
<keyword evidence="4" id="KW-1185">Reference proteome</keyword>
<sequence>MKNPFRLIGGIFLIVGLPFLCVAAFLLLRDASFAGNAASAEGRVGALLRQVDTEPGEASSVTYSALIRFSDQHGRAQEFSETLRTNPPRFAVGDRVSVIYDPARPSRAAVDDFWGRKGLAVIFLGLGAIFASIGAVFLSGDIRRSRMVARLQRQGVAIEADFLEVFRDRFISINHRNPFRVAAQAKDPRTGELRRFESAPIWVDPTAELLGRKLTVLIDPARPKDYYVDLSAVIGKTGGDQS</sequence>
<keyword evidence="1" id="KW-1133">Transmembrane helix</keyword>
<dbReference type="Pfam" id="PF12158">
    <property type="entry name" value="DUF3592"/>
    <property type="match status" value="1"/>
</dbReference>
<evidence type="ECO:0000256" key="1">
    <source>
        <dbReference type="SAM" id="Phobius"/>
    </source>
</evidence>